<reference evidence="1 2" key="1">
    <citation type="journal article" date="2013" name="Mar. Genomics">
        <title>Expression of sulfatases in Rhodopirellula baltica and the diversity of sulfatases in the genus Rhodopirellula.</title>
        <authorList>
            <person name="Wegner C.E."/>
            <person name="Richter-Heitmann T."/>
            <person name="Klindworth A."/>
            <person name="Klockow C."/>
            <person name="Richter M."/>
            <person name="Achstetter T."/>
            <person name="Glockner F.O."/>
            <person name="Harder J."/>
        </authorList>
    </citation>
    <scope>NUCLEOTIDE SEQUENCE [LARGE SCALE GENOMIC DNA]</scope>
    <source>
        <strain evidence="1 2">SWK14</strain>
    </source>
</reference>
<evidence type="ECO:0000313" key="2">
    <source>
        <dbReference type="Proteomes" id="UP000010959"/>
    </source>
</evidence>
<organism evidence="1 2">
    <name type="scientific">Rhodopirellula baltica SWK14</name>
    <dbReference type="NCBI Taxonomy" id="993516"/>
    <lineage>
        <taxon>Bacteria</taxon>
        <taxon>Pseudomonadati</taxon>
        <taxon>Planctomycetota</taxon>
        <taxon>Planctomycetia</taxon>
        <taxon>Pirellulales</taxon>
        <taxon>Pirellulaceae</taxon>
        <taxon>Rhodopirellula</taxon>
    </lineage>
</organism>
<dbReference type="EMBL" id="AMWG01000020">
    <property type="protein sequence ID" value="ELP35166.1"/>
    <property type="molecule type" value="Genomic_DNA"/>
</dbReference>
<dbReference type="AlphaFoldDB" id="L7CQ21"/>
<evidence type="ECO:0000313" key="1">
    <source>
        <dbReference type="EMBL" id="ELP35166.1"/>
    </source>
</evidence>
<sequence>MSRPFADNFKSMRRKSLRIHPPNARRSKNSWLWNLYFLRNSTMRSCDA</sequence>
<name>L7CQ21_RHOBT</name>
<dbReference type="Proteomes" id="UP000010959">
    <property type="component" value="Unassembled WGS sequence"/>
</dbReference>
<comment type="caution">
    <text evidence="1">The sequence shown here is derived from an EMBL/GenBank/DDBJ whole genome shotgun (WGS) entry which is preliminary data.</text>
</comment>
<accession>L7CQ21</accession>
<proteinExistence type="predicted"/>
<protein>
    <submittedName>
        <fullName evidence="1">Uncharacterized protein</fullName>
    </submittedName>
</protein>
<gene>
    <name evidence="1" type="ORF">RBSWK_00834</name>
</gene>